<dbReference type="PANTHER" id="PTHR13182">
    <property type="entry name" value="ZINC FINGER PROTEIN 622"/>
    <property type="match status" value="1"/>
</dbReference>
<dbReference type="SMART" id="SM00451">
    <property type="entry name" value="ZnF_U1"/>
    <property type="match status" value="2"/>
</dbReference>
<feature type="compositionally biased region" description="Acidic residues" evidence="9">
    <location>
        <begin position="135"/>
        <end position="147"/>
    </location>
</feature>
<protein>
    <recommendedName>
        <fullName evidence="10">C2H2-type domain-containing protein</fullName>
    </recommendedName>
</protein>
<keyword evidence="3" id="KW-0690">Ribosome biogenesis</keyword>
<evidence type="ECO:0000256" key="3">
    <source>
        <dbReference type="ARBA" id="ARBA00022517"/>
    </source>
</evidence>
<organism evidence="11">
    <name type="scientific">Picea sitchensis</name>
    <name type="common">Sitka spruce</name>
    <name type="synonym">Pinus sitchensis</name>
    <dbReference type="NCBI Taxonomy" id="3332"/>
    <lineage>
        <taxon>Eukaryota</taxon>
        <taxon>Viridiplantae</taxon>
        <taxon>Streptophyta</taxon>
        <taxon>Embryophyta</taxon>
        <taxon>Tracheophyta</taxon>
        <taxon>Spermatophyta</taxon>
        <taxon>Pinopsida</taxon>
        <taxon>Pinidae</taxon>
        <taxon>Conifers I</taxon>
        <taxon>Pinales</taxon>
        <taxon>Pinaceae</taxon>
        <taxon>Picea</taxon>
    </lineage>
</organism>
<feature type="region of interest" description="Disordered" evidence="9">
    <location>
        <begin position="120"/>
        <end position="147"/>
    </location>
</feature>
<reference evidence="11" key="1">
    <citation type="journal article" date="2008" name="BMC Genomics">
        <title>A conifer genomics resource of 200,000 spruce (Picea spp.) ESTs and 6,464 high-quality, sequence-finished full-length cDNAs for Sitka spruce (Picea sitchensis).</title>
        <authorList>
            <person name="Ralph S.G."/>
            <person name="Chun H.J."/>
            <person name="Kolosova N."/>
            <person name="Cooper D."/>
            <person name="Oddy C."/>
            <person name="Ritland C.E."/>
            <person name="Kirkpatrick R."/>
            <person name="Moore R."/>
            <person name="Barber S."/>
            <person name="Holt R.A."/>
            <person name="Jones S.J."/>
            <person name="Marra M.A."/>
            <person name="Douglas C.J."/>
            <person name="Ritland K."/>
            <person name="Bohlmann J."/>
        </authorList>
    </citation>
    <scope>NUCLEOTIDE SEQUENCE</scope>
    <source>
        <tissue evidence="11">Green portion of the leader tissue</tissue>
    </source>
</reference>
<dbReference type="InterPro" id="IPR036236">
    <property type="entry name" value="Znf_C2H2_sf"/>
</dbReference>
<dbReference type="Pfam" id="PF12756">
    <property type="entry name" value="zf-C2H2_2"/>
    <property type="match status" value="1"/>
</dbReference>
<keyword evidence="5" id="KW-0677">Repeat</keyword>
<keyword evidence="8" id="KW-0863">Zinc-finger</keyword>
<dbReference type="InterPro" id="IPR041661">
    <property type="entry name" value="ZN622/Rei1/Reh1_Znf-C2H2"/>
</dbReference>
<evidence type="ECO:0000256" key="9">
    <source>
        <dbReference type="SAM" id="MobiDB-lite"/>
    </source>
</evidence>
<feature type="domain" description="C2H2-type" evidence="10">
    <location>
        <begin position="68"/>
        <end position="97"/>
    </location>
</feature>
<dbReference type="InterPro" id="IPR040025">
    <property type="entry name" value="Znf622/Rei1/Reh1"/>
</dbReference>
<dbReference type="AlphaFoldDB" id="A9NWN9"/>
<sequence>MPILTCNACNAEFNEEAAQKFHYKSEWHRYNLRRKVAGVPGVTEALFQARQQALAEEQKRLESNRMLYSCSLCGKEYRSAKAHAQHLNSRAHTLRASETSDSRSAGIAVIKQLPERAANKSSFVSKSPSSLNEDKSEDSEGSEEWEEVETYDMVSVASESLKSLDVNESSLGNAGGNFESIAEKLEWDASCCFICDFRPDGTIESCVEHMHKMHGFFIPDAEYLKGPRGLLSYLGLKVTNDFMCLYCNEKRKPFLSLEAVRKHMISKNHCKLHYGDGDEEEDSDLDDFYDYSSSYVDGSGMQIVPTEENLNTNIELGFGGAELVIQRKSENGTSCKMLGSREFLRYYRQRPRPTVERDVALSHALVSRYRSMGLATVQSKEKILRRNALKKIRSSGVEVMRTKVGLKNNVIRNLPKNVPY</sequence>
<evidence type="ECO:0000256" key="4">
    <source>
        <dbReference type="ARBA" id="ARBA00022723"/>
    </source>
</evidence>
<dbReference type="PROSITE" id="PS00028">
    <property type="entry name" value="ZINC_FINGER_C2H2_1"/>
    <property type="match status" value="2"/>
</dbReference>
<dbReference type="GO" id="GO:0042273">
    <property type="term" value="P:ribosomal large subunit biogenesis"/>
    <property type="evidence" value="ECO:0007669"/>
    <property type="project" value="TreeGrafter"/>
</dbReference>
<name>A9NWN9_PICSI</name>
<evidence type="ECO:0000256" key="2">
    <source>
        <dbReference type="ARBA" id="ARBA00022490"/>
    </source>
</evidence>
<comment type="similarity">
    <text evidence="7">Belongs to the REI1 family.</text>
</comment>
<evidence type="ECO:0000256" key="7">
    <source>
        <dbReference type="ARBA" id="ARBA00034126"/>
    </source>
</evidence>
<evidence type="ECO:0000256" key="8">
    <source>
        <dbReference type="PROSITE-ProRule" id="PRU00042"/>
    </source>
</evidence>
<dbReference type="InterPro" id="IPR003604">
    <property type="entry name" value="Matrin/U1-like-C_Znf_C2H2"/>
</dbReference>
<comment type="subcellular location">
    <subcellularLocation>
        <location evidence="1">Cytoplasm</location>
    </subcellularLocation>
</comment>
<keyword evidence="6" id="KW-0862">Zinc</keyword>
<dbReference type="SUPFAM" id="SSF57667">
    <property type="entry name" value="beta-beta-alpha zinc fingers"/>
    <property type="match status" value="1"/>
</dbReference>
<feature type="compositionally biased region" description="Low complexity" evidence="9">
    <location>
        <begin position="121"/>
        <end position="130"/>
    </location>
</feature>
<evidence type="ECO:0000256" key="5">
    <source>
        <dbReference type="ARBA" id="ARBA00022737"/>
    </source>
</evidence>
<proteinExistence type="evidence at transcript level"/>
<dbReference type="PROSITE" id="PS50157">
    <property type="entry name" value="ZINC_FINGER_C2H2_2"/>
    <property type="match status" value="1"/>
</dbReference>
<evidence type="ECO:0000259" key="10">
    <source>
        <dbReference type="PROSITE" id="PS50157"/>
    </source>
</evidence>
<evidence type="ECO:0000256" key="1">
    <source>
        <dbReference type="ARBA" id="ARBA00004496"/>
    </source>
</evidence>
<evidence type="ECO:0000313" key="11">
    <source>
        <dbReference type="EMBL" id="ABK25050.1"/>
    </source>
</evidence>
<dbReference type="EMBL" id="EF085754">
    <property type="protein sequence ID" value="ABK25050.1"/>
    <property type="molecule type" value="mRNA"/>
</dbReference>
<keyword evidence="2" id="KW-0963">Cytoplasm</keyword>
<dbReference type="GO" id="GO:0030687">
    <property type="term" value="C:preribosome, large subunit precursor"/>
    <property type="evidence" value="ECO:0007669"/>
    <property type="project" value="TreeGrafter"/>
</dbReference>
<dbReference type="GO" id="GO:0005737">
    <property type="term" value="C:cytoplasm"/>
    <property type="evidence" value="ECO:0007669"/>
    <property type="project" value="UniProtKB-SubCell"/>
</dbReference>
<dbReference type="GO" id="GO:0003676">
    <property type="term" value="F:nucleic acid binding"/>
    <property type="evidence" value="ECO:0007669"/>
    <property type="project" value="InterPro"/>
</dbReference>
<dbReference type="OMA" id="WTQTQQQ"/>
<dbReference type="SMART" id="SM00355">
    <property type="entry name" value="ZnF_C2H2"/>
    <property type="match status" value="3"/>
</dbReference>
<dbReference type="PANTHER" id="PTHR13182:SF8">
    <property type="entry name" value="CYTOPLASMIC 60S SUBUNIT BIOGENESIS FACTOR ZNF622"/>
    <property type="match status" value="1"/>
</dbReference>
<accession>A9NWN9</accession>
<dbReference type="InterPro" id="IPR013087">
    <property type="entry name" value="Znf_C2H2_type"/>
</dbReference>
<evidence type="ECO:0000256" key="6">
    <source>
        <dbReference type="ARBA" id="ARBA00022833"/>
    </source>
</evidence>
<keyword evidence="4" id="KW-0479">Metal-binding</keyword>
<dbReference type="GO" id="GO:0008270">
    <property type="term" value="F:zinc ion binding"/>
    <property type="evidence" value="ECO:0007669"/>
    <property type="project" value="UniProtKB-KW"/>
</dbReference>